<organism evidence="1 2">
    <name type="scientific">Aspergillus saccharolyticus JOP 1030-1</name>
    <dbReference type="NCBI Taxonomy" id="1450539"/>
    <lineage>
        <taxon>Eukaryota</taxon>
        <taxon>Fungi</taxon>
        <taxon>Dikarya</taxon>
        <taxon>Ascomycota</taxon>
        <taxon>Pezizomycotina</taxon>
        <taxon>Eurotiomycetes</taxon>
        <taxon>Eurotiomycetidae</taxon>
        <taxon>Eurotiales</taxon>
        <taxon>Aspergillaceae</taxon>
        <taxon>Aspergillus</taxon>
        <taxon>Aspergillus subgen. Circumdati</taxon>
    </lineage>
</organism>
<accession>A0A318ZE52</accession>
<protein>
    <submittedName>
        <fullName evidence="1">Uncharacterized protein</fullName>
    </submittedName>
</protein>
<keyword evidence="2" id="KW-1185">Reference proteome</keyword>
<dbReference type="RefSeq" id="XP_025431641.1">
    <property type="nucleotide sequence ID" value="XM_025575731.1"/>
</dbReference>
<reference evidence="1 2" key="1">
    <citation type="submission" date="2016-12" db="EMBL/GenBank/DDBJ databases">
        <title>The genomes of Aspergillus section Nigri reveals drivers in fungal speciation.</title>
        <authorList>
            <consortium name="DOE Joint Genome Institute"/>
            <person name="Vesth T.C."/>
            <person name="Nybo J."/>
            <person name="Theobald S."/>
            <person name="Brandl J."/>
            <person name="Frisvad J.C."/>
            <person name="Nielsen K.F."/>
            <person name="Lyhne E.K."/>
            <person name="Kogle M.E."/>
            <person name="Kuo A."/>
            <person name="Riley R."/>
            <person name="Clum A."/>
            <person name="Nolan M."/>
            <person name="Lipzen A."/>
            <person name="Salamov A."/>
            <person name="Henrissat B."/>
            <person name="Wiebenga A."/>
            <person name="De Vries R.P."/>
            <person name="Grigoriev I.V."/>
            <person name="Mortensen U.H."/>
            <person name="Andersen M.R."/>
            <person name="Baker S.E."/>
        </authorList>
    </citation>
    <scope>NUCLEOTIDE SEQUENCE [LARGE SCALE GENOMIC DNA]</scope>
    <source>
        <strain evidence="1 2">JOP 1030-1</strain>
    </source>
</reference>
<name>A0A318ZE52_9EURO</name>
<proteinExistence type="predicted"/>
<dbReference type="EMBL" id="KZ821230">
    <property type="protein sequence ID" value="PYH45659.1"/>
    <property type="molecule type" value="Genomic_DNA"/>
</dbReference>
<evidence type="ECO:0000313" key="2">
    <source>
        <dbReference type="Proteomes" id="UP000248349"/>
    </source>
</evidence>
<dbReference type="Proteomes" id="UP000248349">
    <property type="component" value="Unassembled WGS sequence"/>
</dbReference>
<gene>
    <name evidence="1" type="ORF">BP01DRAFT_35963</name>
</gene>
<dbReference type="AlphaFoldDB" id="A0A318ZE52"/>
<dbReference type="GeneID" id="37076959"/>
<evidence type="ECO:0000313" key="1">
    <source>
        <dbReference type="EMBL" id="PYH45659.1"/>
    </source>
</evidence>
<sequence>MLRNWLVISCRNLGVCSLLSLSHSIFECMFFFFTCLARACRFYYPYSILVSFFQASVLKL</sequence>